<evidence type="ECO:0000256" key="1">
    <source>
        <dbReference type="SAM" id="MobiDB-lite"/>
    </source>
</evidence>
<accession>A0A1Y2H265</accession>
<dbReference type="GeneID" id="33571381"/>
<dbReference type="OrthoDB" id="2413517at2759"/>
<dbReference type="InParanoid" id="A0A1Y2H265"/>
<dbReference type="EMBL" id="MCFF01000001">
    <property type="protein sequence ID" value="ORZ28638.1"/>
    <property type="molecule type" value="Genomic_DNA"/>
</dbReference>
<dbReference type="Proteomes" id="UP000193648">
    <property type="component" value="Unassembled WGS sequence"/>
</dbReference>
<feature type="region of interest" description="Disordered" evidence="1">
    <location>
        <begin position="302"/>
        <end position="321"/>
    </location>
</feature>
<feature type="compositionally biased region" description="Polar residues" evidence="1">
    <location>
        <begin position="124"/>
        <end position="141"/>
    </location>
</feature>
<comment type="caution">
    <text evidence="2">The sequence shown here is derived from an EMBL/GenBank/DDBJ whole genome shotgun (WGS) entry which is preliminary data.</text>
</comment>
<organism evidence="2 3">
    <name type="scientific">Lobosporangium transversale</name>
    <dbReference type="NCBI Taxonomy" id="64571"/>
    <lineage>
        <taxon>Eukaryota</taxon>
        <taxon>Fungi</taxon>
        <taxon>Fungi incertae sedis</taxon>
        <taxon>Mucoromycota</taxon>
        <taxon>Mortierellomycotina</taxon>
        <taxon>Mortierellomycetes</taxon>
        <taxon>Mortierellales</taxon>
        <taxon>Mortierellaceae</taxon>
        <taxon>Lobosporangium</taxon>
    </lineage>
</organism>
<feature type="region of interest" description="Disordered" evidence="1">
    <location>
        <begin position="409"/>
        <end position="440"/>
    </location>
</feature>
<feature type="compositionally biased region" description="Basic and acidic residues" evidence="1">
    <location>
        <begin position="54"/>
        <end position="67"/>
    </location>
</feature>
<dbReference type="RefSeq" id="XP_021886311.1">
    <property type="nucleotide sequence ID" value="XM_022029538.1"/>
</dbReference>
<feature type="region of interest" description="Disordered" evidence="1">
    <location>
        <begin position="521"/>
        <end position="567"/>
    </location>
</feature>
<feature type="region of interest" description="Disordered" evidence="1">
    <location>
        <begin position="47"/>
        <end position="141"/>
    </location>
</feature>
<feature type="compositionally biased region" description="Basic and acidic residues" evidence="1">
    <location>
        <begin position="557"/>
        <end position="567"/>
    </location>
</feature>
<protein>
    <submittedName>
        <fullName evidence="2">Uncharacterized protein</fullName>
    </submittedName>
</protein>
<name>A0A1Y2H265_9FUNG</name>
<feature type="region of interest" description="Disordered" evidence="1">
    <location>
        <begin position="222"/>
        <end position="242"/>
    </location>
</feature>
<reference evidence="2 3" key="1">
    <citation type="submission" date="2016-07" db="EMBL/GenBank/DDBJ databases">
        <title>Pervasive Adenine N6-methylation of Active Genes in Fungi.</title>
        <authorList>
            <consortium name="DOE Joint Genome Institute"/>
            <person name="Mondo S.J."/>
            <person name="Dannebaum R.O."/>
            <person name="Kuo R.C."/>
            <person name="Labutti K."/>
            <person name="Haridas S."/>
            <person name="Kuo A."/>
            <person name="Salamov A."/>
            <person name="Ahrendt S.R."/>
            <person name="Lipzen A."/>
            <person name="Sullivan W."/>
            <person name="Andreopoulos W.B."/>
            <person name="Clum A."/>
            <person name="Lindquist E."/>
            <person name="Daum C."/>
            <person name="Ramamoorthy G.K."/>
            <person name="Gryganskyi A."/>
            <person name="Culley D."/>
            <person name="Magnuson J.K."/>
            <person name="James T.Y."/>
            <person name="O'Malley M.A."/>
            <person name="Stajich J.E."/>
            <person name="Spatafora J.W."/>
            <person name="Visel A."/>
            <person name="Grigoriev I.V."/>
        </authorList>
    </citation>
    <scope>NUCLEOTIDE SEQUENCE [LARGE SCALE GENOMIC DNA]</scope>
    <source>
        <strain evidence="2 3">NRRL 3116</strain>
    </source>
</reference>
<keyword evidence="3" id="KW-1185">Reference proteome</keyword>
<sequence length="567" mass="63140">MHGEKSSRALIPNPNVDEFLRQEGMTEDEYKRIYDLRYCTILVPFDESDEENLGQDRKSVTSKDNSHETPNNDSVPWTPPRRRGDKQPGTPTSAQSQKPEVFPVLTTSHGGNHTPIRPIGLLTPTENRQKSPLQNISDTSQVLNNDEDQEEDFNESNKGVLTTSDPLSSYLTTARHNGLHLTDIACGRSAALTTASIEDGGEGIADSEMFHDALELYDENEEVSFSEHQDRHGGPSKAGIKRRRWELESSPKLLQQRQPSTTKRVALAISSSIDTTSTTFTPTTLLKPRSFTPTLIPPLLQRRGSNASDASSASGVGHTQGSLWTTQDWKALEEVYNDMNASSMVEADLGQVADRFLAEQESKTGETPSWSREKVLFRCVALHRVRNNTHKKPNHNLFDWEPTPFSHTRGANRRLVQPYPLRRTQRSETPQRGADGASSSAISDFLSHQRADRSNRHRAEEQGYQLKSVFKHRLASGLRTVGQLIPFWKDVEQGNVDIKEKVKVPLVPVGKALAVIETFESKKQTSEATQPYSRPGSAMSHRSDSTCESVAGMLARGHSERSHSASK</sequence>
<proteinExistence type="predicted"/>
<evidence type="ECO:0000313" key="3">
    <source>
        <dbReference type="Proteomes" id="UP000193648"/>
    </source>
</evidence>
<feature type="compositionally biased region" description="Low complexity" evidence="1">
    <location>
        <begin position="305"/>
        <end position="314"/>
    </location>
</feature>
<dbReference type="AlphaFoldDB" id="A0A1Y2H265"/>
<evidence type="ECO:0000313" key="2">
    <source>
        <dbReference type="EMBL" id="ORZ28638.1"/>
    </source>
</evidence>
<feature type="compositionally biased region" description="Polar residues" evidence="1">
    <location>
        <begin position="89"/>
        <end position="98"/>
    </location>
</feature>
<gene>
    <name evidence="2" type="ORF">BCR41DRAFT_417780</name>
</gene>
<feature type="region of interest" description="Disordered" evidence="1">
    <location>
        <begin position="1"/>
        <end position="24"/>
    </location>
</feature>